<organism evidence="3 4">
    <name type="scientific">Didymella exigua CBS 183.55</name>
    <dbReference type="NCBI Taxonomy" id="1150837"/>
    <lineage>
        <taxon>Eukaryota</taxon>
        <taxon>Fungi</taxon>
        <taxon>Dikarya</taxon>
        <taxon>Ascomycota</taxon>
        <taxon>Pezizomycotina</taxon>
        <taxon>Dothideomycetes</taxon>
        <taxon>Pleosporomycetidae</taxon>
        <taxon>Pleosporales</taxon>
        <taxon>Pleosporineae</taxon>
        <taxon>Didymellaceae</taxon>
        <taxon>Didymella</taxon>
    </lineage>
</organism>
<evidence type="ECO:0000313" key="3">
    <source>
        <dbReference type="EMBL" id="KAF1923682.1"/>
    </source>
</evidence>
<sequence length="520" mass="58650">MLTKFLDHFRPAKEASQPPEFQDEVESELEKELESHEEDDDGDDDTGHPRCDWETIDAIPESRYIDLVSRTCTFSGPLKEARCLAYKRGTFNAVSYVGVLSRGRVDLYIVRVPGHATVNHWTAQDKYMMQREVETIEYMNRYTSAPVPQVCTYSGDFTNILGHPFIMMTHLPGKSAHRIWFDEEYDDDPDTNFRLGDLPSPAVEKKRITFLRSLAKAMAEINTLSFNETGMPIIPLDGSVAPSIGAQYQWDNSGSNDYIERPVCASTPDYVRARPSSMRMLDALIADTKTQNYILGARKVLDMIFAQPVFNPSECKETFTLHHSDLDLQNILVDDEGNVTGIIDWDRCATVPRCVGAASAPLFLQKDWMPAYLNNLETAPHLGFTTHRYRQIYAAALAEQGCEDAKFTTKSAMYQAAAIALYDRDCGDIDDFLGKVLRCVPEFRGNVKETTRAFGMGWPAGERLLQRHLKQIFEPEMPDSNVLAEAEADIAAMEWMIGFEYAIEDVCNIDDGCCSLPSDR</sequence>
<dbReference type="GeneID" id="54355895"/>
<dbReference type="PANTHER" id="PTHR21310:SF51">
    <property type="entry name" value="AMINOGLYCOSIDE PHOSPHOTRANSFERASE DOMAIN-CONTAINING PROTEIN"/>
    <property type="match status" value="1"/>
</dbReference>
<evidence type="ECO:0000259" key="2">
    <source>
        <dbReference type="Pfam" id="PF01636"/>
    </source>
</evidence>
<feature type="compositionally biased region" description="Acidic residues" evidence="1">
    <location>
        <begin position="35"/>
        <end position="44"/>
    </location>
</feature>
<gene>
    <name evidence="3" type="ORF">M421DRAFT_9470</name>
</gene>
<proteinExistence type="predicted"/>
<feature type="compositionally biased region" description="Basic and acidic residues" evidence="1">
    <location>
        <begin position="1"/>
        <end position="13"/>
    </location>
</feature>
<dbReference type="SUPFAM" id="SSF56112">
    <property type="entry name" value="Protein kinase-like (PK-like)"/>
    <property type="match status" value="1"/>
</dbReference>
<evidence type="ECO:0000256" key="1">
    <source>
        <dbReference type="SAM" id="MobiDB-lite"/>
    </source>
</evidence>
<dbReference type="PANTHER" id="PTHR21310">
    <property type="entry name" value="AMINOGLYCOSIDE PHOSPHOTRANSFERASE-RELATED-RELATED"/>
    <property type="match status" value="1"/>
</dbReference>
<feature type="domain" description="Aminoglycoside phosphotransferase" evidence="2">
    <location>
        <begin position="300"/>
        <end position="390"/>
    </location>
</feature>
<accession>A0A6A5R7G2</accession>
<protein>
    <recommendedName>
        <fullName evidence="2">Aminoglycoside phosphotransferase domain-containing protein</fullName>
    </recommendedName>
</protein>
<dbReference type="OrthoDB" id="10003767at2759"/>
<dbReference type="Pfam" id="PF01636">
    <property type="entry name" value="APH"/>
    <property type="match status" value="1"/>
</dbReference>
<dbReference type="Proteomes" id="UP000800082">
    <property type="component" value="Unassembled WGS sequence"/>
</dbReference>
<evidence type="ECO:0000313" key="4">
    <source>
        <dbReference type="Proteomes" id="UP000800082"/>
    </source>
</evidence>
<keyword evidence="4" id="KW-1185">Reference proteome</keyword>
<dbReference type="InterPro" id="IPR002575">
    <property type="entry name" value="Aminoglycoside_PTrfase"/>
</dbReference>
<dbReference type="RefSeq" id="XP_033443935.1">
    <property type="nucleotide sequence ID" value="XM_033598228.1"/>
</dbReference>
<dbReference type="InterPro" id="IPR051678">
    <property type="entry name" value="AGP_Transferase"/>
</dbReference>
<reference evidence="3" key="1">
    <citation type="journal article" date="2020" name="Stud. Mycol.">
        <title>101 Dothideomycetes genomes: a test case for predicting lifestyles and emergence of pathogens.</title>
        <authorList>
            <person name="Haridas S."/>
            <person name="Albert R."/>
            <person name="Binder M."/>
            <person name="Bloem J."/>
            <person name="Labutti K."/>
            <person name="Salamov A."/>
            <person name="Andreopoulos B."/>
            <person name="Baker S."/>
            <person name="Barry K."/>
            <person name="Bills G."/>
            <person name="Bluhm B."/>
            <person name="Cannon C."/>
            <person name="Castanera R."/>
            <person name="Culley D."/>
            <person name="Daum C."/>
            <person name="Ezra D."/>
            <person name="Gonzalez J."/>
            <person name="Henrissat B."/>
            <person name="Kuo A."/>
            <person name="Liang C."/>
            <person name="Lipzen A."/>
            <person name="Lutzoni F."/>
            <person name="Magnuson J."/>
            <person name="Mondo S."/>
            <person name="Nolan M."/>
            <person name="Ohm R."/>
            <person name="Pangilinan J."/>
            <person name="Park H.-J."/>
            <person name="Ramirez L."/>
            <person name="Alfaro M."/>
            <person name="Sun H."/>
            <person name="Tritt A."/>
            <person name="Yoshinaga Y."/>
            <person name="Zwiers L.-H."/>
            <person name="Turgeon B."/>
            <person name="Goodwin S."/>
            <person name="Spatafora J."/>
            <person name="Crous P."/>
            <person name="Grigoriev I."/>
        </authorList>
    </citation>
    <scope>NUCLEOTIDE SEQUENCE</scope>
    <source>
        <strain evidence="3">CBS 183.55</strain>
    </source>
</reference>
<dbReference type="AlphaFoldDB" id="A0A6A5R7G2"/>
<dbReference type="InterPro" id="IPR011009">
    <property type="entry name" value="Kinase-like_dom_sf"/>
</dbReference>
<feature type="region of interest" description="Disordered" evidence="1">
    <location>
        <begin position="1"/>
        <end position="52"/>
    </location>
</feature>
<name>A0A6A5R7G2_9PLEO</name>
<dbReference type="EMBL" id="ML979002">
    <property type="protein sequence ID" value="KAF1923682.1"/>
    <property type="molecule type" value="Genomic_DNA"/>
</dbReference>
<dbReference type="Gene3D" id="3.90.1200.10">
    <property type="match status" value="1"/>
</dbReference>